<dbReference type="RefSeq" id="WP_121171890.1">
    <property type="nucleotide sequence ID" value="NZ_RBIN01000003.1"/>
</dbReference>
<dbReference type="InterPro" id="IPR023373">
    <property type="entry name" value="YmcC_sf"/>
</dbReference>
<reference evidence="2 3" key="1">
    <citation type="submission" date="2018-10" db="EMBL/GenBank/DDBJ databases">
        <title>Genomic Encyclopedia of Type Strains, Phase IV (KMG-IV): sequencing the most valuable type-strain genomes for metagenomic binning, comparative biology and taxonomic classification.</title>
        <authorList>
            <person name="Goeker M."/>
        </authorList>
    </citation>
    <scope>NUCLEOTIDE SEQUENCE [LARGE SCALE GENOMIC DNA]</scope>
    <source>
        <strain evidence="2 3">DSM 23229</strain>
    </source>
</reference>
<gene>
    <name evidence="2" type="ORF">C7446_0981</name>
</gene>
<proteinExistence type="predicted"/>
<feature type="signal peptide" evidence="1">
    <location>
        <begin position="1"/>
        <end position="32"/>
    </location>
</feature>
<protein>
    <submittedName>
        <fullName evidence="2">Group 4 capsule polysaccharide lipoprotein GfcB/YjbF</fullName>
    </submittedName>
</protein>
<name>A0A420WY08_9GAMM</name>
<comment type="caution">
    <text evidence="2">The sequence shown here is derived from an EMBL/GenBank/DDBJ whole genome shotgun (WGS) entry which is preliminary data.</text>
</comment>
<feature type="chain" id="PRO_5019007352" evidence="1">
    <location>
        <begin position="33"/>
        <end position="225"/>
    </location>
</feature>
<keyword evidence="3" id="KW-1185">Reference proteome</keyword>
<dbReference type="OrthoDB" id="6156230at2"/>
<dbReference type="Proteomes" id="UP000281975">
    <property type="component" value="Unassembled WGS sequence"/>
</dbReference>
<dbReference type="SUPFAM" id="SSF159270">
    <property type="entry name" value="YmcC-like"/>
    <property type="match status" value="1"/>
</dbReference>
<accession>A0A420WY08</accession>
<evidence type="ECO:0000256" key="1">
    <source>
        <dbReference type="SAM" id="SignalP"/>
    </source>
</evidence>
<sequence>MVEYAANCRNAIRPGRCVGLMLLAMALSGCSAVGFHSVSSTWHSLFGQPPPDRETLRATPGPAVLMASNDGYRIYSLAESTEIRRYWRSDYPLRLVSTLHQRLNTTAGHENRLLDLRYHYAGTPPWQRPIARLPAYYRVAAYFETDREHMLTGRAELRCKPHAGMVRLPLKRIAAFECLEHIEWANGKATNNHIWRDARGHIVRARQIPWPGAPELSWEVIKPWW</sequence>
<evidence type="ECO:0000313" key="3">
    <source>
        <dbReference type="Proteomes" id="UP000281975"/>
    </source>
</evidence>
<dbReference type="AlphaFoldDB" id="A0A420WY08"/>
<organism evidence="2 3">
    <name type="scientific">Kushneria sinocarnis</name>
    <dbReference type="NCBI Taxonomy" id="595502"/>
    <lineage>
        <taxon>Bacteria</taxon>
        <taxon>Pseudomonadati</taxon>
        <taxon>Pseudomonadota</taxon>
        <taxon>Gammaproteobacteria</taxon>
        <taxon>Oceanospirillales</taxon>
        <taxon>Halomonadaceae</taxon>
        <taxon>Kushneria</taxon>
    </lineage>
</organism>
<keyword evidence="1" id="KW-0732">Signal</keyword>
<dbReference type="EMBL" id="RBIN01000003">
    <property type="protein sequence ID" value="RKR06045.1"/>
    <property type="molecule type" value="Genomic_DNA"/>
</dbReference>
<evidence type="ECO:0000313" key="2">
    <source>
        <dbReference type="EMBL" id="RKR06045.1"/>
    </source>
</evidence>
<dbReference type="Gene3D" id="2.40.360.10">
    <property type="entry name" value="YmcC-like"/>
    <property type="match status" value="1"/>
</dbReference>
<keyword evidence="2" id="KW-0449">Lipoprotein</keyword>